<name>A0A2U9NTB5_9STRA</name>
<dbReference type="SUPFAM" id="SSF54999">
    <property type="entry name" value="Ribosomal protein S10"/>
    <property type="match status" value="1"/>
</dbReference>
<accession>A0A2U9NTB5</accession>
<reference evidence="7" key="1">
    <citation type="journal article" date="2018" name="Adv. Bot. Res.">
        <title>Evolution of the Plastid Genomes in Diatoms.</title>
        <authorList>
            <person name="Yu M."/>
            <person name="Ashworth M.P."/>
            <person name="Hajrah N.H."/>
            <person name="Khiyami M.A."/>
            <person name="Sabir M.J."/>
            <person name="Alhebshi A.M."/>
            <person name="Al-Malki A.L."/>
            <person name="Sabir J.S.M."/>
            <person name="Theriot E.C."/>
            <person name="Jansen R.K."/>
        </authorList>
    </citation>
    <scope>NUCLEOTIDE SEQUENCE</scope>
</reference>
<evidence type="ECO:0000256" key="2">
    <source>
        <dbReference type="ARBA" id="ARBA00022980"/>
    </source>
</evidence>
<keyword evidence="5" id="KW-0812">Transmembrane</keyword>
<keyword evidence="7" id="KW-0150">Chloroplast</keyword>
<protein>
    <recommendedName>
        <fullName evidence="4">Small ribosomal subunit protein uS10c</fullName>
    </recommendedName>
</protein>
<dbReference type="PANTHER" id="PTHR11700">
    <property type="entry name" value="30S RIBOSOMAL PROTEIN S10 FAMILY MEMBER"/>
    <property type="match status" value="1"/>
</dbReference>
<dbReference type="SMART" id="SM01403">
    <property type="entry name" value="Ribosomal_S10"/>
    <property type="match status" value="1"/>
</dbReference>
<evidence type="ECO:0000256" key="4">
    <source>
        <dbReference type="HAMAP-Rule" id="MF_00508"/>
    </source>
</evidence>
<feature type="domain" description="Small ribosomal subunit protein uS10" evidence="6">
    <location>
        <begin position="7"/>
        <end position="121"/>
    </location>
</feature>
<dbReference type="AlphaFoldDB" id="A0A2U9NTB5"/>
<dbReference type="GO" id="GO:0005840">
    <property type="term" value="C:ribosome"/>
    <property type="evidence" value="ECO:0007669"/>
    <property type="project" value="UniProtKB-KW"/>
</dbReference>
<comment type="subcellular location">
    <subcellularLocation>
        <location evidence="4">Plastid</location>
        <location evidence="4">Chloroplast</location>
    </subcellularLocation>
</comment>
<dbReference type="EMBL" id="MG755807">
    <property type="protein sequence ID" value="AWT40377.1"/>
    <property type="molecule type" value="Genomic_DNA"/>
</dbReference>
<evidence type="ECO:0000259" key="6">
    <source>
        <dbReference type="SMART" id="SM01403"/>
    </source>
</evidence>
<keyword evidence="3 4" id="KW-0687">Ribonucleoprotein</keyword>
<geneLocation type="chloroplast" evidence="7"/>
<dbReference type="Gene3D" id="3.30.70.600">
    <property type="entry name" value="Ribosomal protein S10 domain"/>
    <property type="match status" value="1"/>
</dbReference>
<dbReference type="GO" id="GO:0009507">
    <property type="term" value="C:chloroplast"/>
    <property type="evidence" value="ECO:0007669"/>
    <property type="project" value="UniProtKB-SubCell"/>
</dbReference>
<comment type="function">
    <text evidence="4">Involved in the binding of tRNA to the ribosomes.</text>
</comment>
<evidence type="ECO:0000313" key="7">
    <source>
        <dbReference type="EMBL" id="AWT40377.1"/>
    </source>
</evidence>
<dbReference type="GO" id="GO:0003735">
    <property type="term" value="F:structural constituent of ribosome"/>
    <property type="evidence" value="ECO:0007669"/>
    <property type="project" value="InterPro"/>
</dbReference>
<dbReference type="Pfam" id="PF00338">
    <property type="entry name" value="Ribosomal_S10"/>
    <property type="match status" value="1"/>
</dbReference>
<dbReference type="GeneID" id="36960308"/>
<feature type="transmembrane region" description="Helical" evidence="5">
    <location>
        <begin position="83"/>
        <end position="104"/>
    </location>
</feature>
<keyword evidence="5" id="KW-1133">Transmembrane helix</keyword>
<dbReference type="PRINTS" id="PR00971">
    <property type="entry name" value="RIBOSOMALS10"/>
</dbReference>
<keyword evidence="2 4" id="KW-0689">Ribosomal protein</keyword>
<dbReference type="GO" id="GO:1990904">
    <property type="term" value="C:ribonucleoprotein complex"/>
    <property type="evidence" value="ECO:0007669"/>
    <property type="project" value="UniProtKB-KW"/>
</dbReference>
<dbReference type="GO" id="GO:0000049">
    <property type="term" value="F:tRNA binding"/>
    <property type="evidence" value="ECO:0007669"/>
    <property type="project" value="UniProtKB-UniRule"/>
</dbReference>
<keyword evidence="7" id="KW-0934">Plastid</keyword>
<comment type="similarity">
    <text evidence="1 4">Belongs to the universal ribosomal protein uS10 family.</text>
</comment>
<proteinExistence type="inferred from homology"/>
<dbReference type="InterPro" id="IPR001848">
    <property type="entry name" value="Ribosomal_uS10"/>
</dbReference>
<evidence type="ECO:0000256" key="5">
    <source>
        <dbReference type="SAM" id="Phobius"/>
    </source>
</evidence>
<keyword evidence="5" id="KW-0472">Membrane</keyword>
<dbReference type="InterPro" id="IPR036838">
    <property type="entry name" value="Ribosomal_uS10_dom_sf"/>
</dbReference>
<sequence>MNKNSIRIKLNSFDSDLLQNDFEQLYVKLQVLLNTLSKINFISQSIKKSIVVALPLPKKKRIFCVLRSPHVNKDSREHFEIRTYRRLIIITYISSNSIFLSYILDIIRKHEFQPGVSCRFFKIEP</sequence>
<dbReference type="GO" id="GO:0006412">
    <property type="term" value="P:translation"/>
    <property type="evidence" value="ECO:0007669"/>
    <property type="project" value="UniProtKB-UniRule"/>
</dbReference>
<organism evidence="7">
    <name type="scientific">Astrosyne radiata</name>
    <dbReference type="NCBI Taxonomy" id="1158023"/>
    <lineage>
        <taxon>Eukaryota</taxon>
        <taxon>Sar</taxon>
        <taxon>Stramenopiles</taxon>
        <taxon>Ochrophyta</taxon>
        <taxon>Bacillariophyta</taxon>
        <taxon>Fragilariophyceae</taxon>
        <taxon>Fragilariophycidae</taxon>
        <taxon>Cyclophorales</taxon>
        <taxon>Cyclophoraceae</taxon>
        <taxon>Astrosyne</taxon>
    </lineage>
</organism>
<gene>
    <name evidence="4 7" type="primary">rps10</name>
</gene>
<evidence type="ECO:0000256" key="3">
    <source>
        <dbReference type="ARBA" id="ARBA00023274"/>
    </source>
</evidence>
<evidence type="ECO:0000256" key="1">
    <source>
        <dbReference type="ARBA" id="ARBA00007102"/>
    </source>
</evidence>
<dbReference type="HAMAP" id="MF_00508">
    <property type="entry name" value="Ribosomal_uS10"/>
    <property type="match status" value="1"/>
</dbReference>
<dbReference type="RefSeq" id="YP_009497664.1">
    <property type="nucleotide sequence ID" value="NC_038008.1"/>
</dbReference>
<dbReference type="InterPro" id="IPR027486">
    <property type="entry name" value="Ribosomal_uS10_dom"/>
</dbReference>
<comment type="subunit">
    <text evidence="4">Part of the 30S ribosomal subunit.</text>
</comment>